<name>F1YWE2_9PROT</name>
<protein>
    <submittedName>
        <fullName evidence="2">Uncharacterized protein</fullName>
    </submittedName>
</protein>
<evidence type="ECO:0000313" key="2">
    <source>
        <dbReference type="EMBL" id="EGE46878.1"/>
    </source>
</evidence>
<dbReference type="AlphaFoldDB" id="F1YWE2"/>
<dbReference type="Proteomes" id="UP000018454">
    <property type="component" value="Unassembled WGS sequence"/>
</dbReference>
<accession>F1YWE2</accession>
<organism evidence="2 3">
    <name type="scientific">Acetobacter pomorum DM001</name>
    <dbReference type="NCBI Taxonomy" id="945681"/>
    <lineage>
        <taxon>Bacteria</taxon>
        <taxon>Pseudomonadati</taxon>
        <taxon>Pseudomonadota</taxon>
        <taxon>Alphaproteobacteria</taxon>
        <taxon>Acetobacterales</taxon>
        <taxon>Acetobacteraceae</taxon>
        <taxon>Acetobacter</taxon>
    </lineage>
</organism>
<sequence length="77" mass="8571">MPERKSVMPDDVVRQDEFVAFETSVNGKFSTLETGIANIWTELKRINNRKTWVNGGLVIFGSALGSGIVQALQHMHP</sequence>
<feature type="transmembrane region" description="Helical" evidence="1">
    <location>
        <begin position="52"/>
        <end position="72"/>
    </location>
</feature>
<evidence type="ECO:0000313" key="3">
    <source>
        <dbReference type="Proteomes" id="UP000018454"/>
    </source>
</evidence>
<reference evidence="2 3" key="1">
    <citation type="journal article" date="2011" name="Science">
        <title>Drosophila microbiome modulates host developmental and metabolic homeostasis via insulin signaling.</title>
        <authorList>
            <person name="Shin S.C."/>
            <person name="Kim S.H."/>
            <person name="You H."/>
            <person name="Kim B."/>
            <person name="Kim A.C."/>
            <person name="Lee K.A."/>
            <person name="Yoon J.H."/>
            <person name="Ryu J.H."/>
            <person name="Lee W.J."/>
        </authorList>
    </citation>
    <scope>NUCLEOTIDE SEQUENCE [LARGE SCALE GENOMIC DNA]</scope>
    <source>
        <strain evidence="2 3">DM001</strain>
    </source>
</reference>
<gene>
    <name evidence="2" type="ORF">APO_2554</name>
</gene>
<keyword evidence="1" id="KW-0472">Membrane</keyword>
<keyword evidence="1" id="KW-0812">Transmembrane</keyword>
<dbReference type="EMBL" id="AEUP01000037">
    <property type="protein sequence ID" value="EGE46878.1"/>
    <property type="molecule type" value="Genomic_DNA"/>
</dbReference>
<proteinExistence type="predicted"/>
<evidence type="ECO:0000256" key="1">
    <source>
        <dbReference type="SAM" id="Phobius"/>
    </source>
</evidence>
<comment type="caution">
    <text evidence="2">The sequence shown here is derived from an EMBL/GenBank/DDBJ whole genome shotgun (WGS) entry which is preliminary data.</text>
</comment>
<keyword evidence="1" id="KW-1133">Transmembrane helix</keyword>